<reference evidence="3 4" key="1">
    <citation type="submission" date="2018-08" db="EMBL/GenBank/DDBJ databases">
        <title>Mucilaginibacter sp. MYSH2.</title>
        <authorList>
            <person name="Seo T."/>
        </authorList>
    </citation>
    <scope>NUCLEOTIDE SEQUENCE [LARGE SCALE GENOMIC DNA]</scope>
    <source>
        <strain evidence="3 4">MYSH2</strain>
    </source>
</reference>
<protein>
    <submittedName>
        <fullName evidence="3">Single-stranded DNA-binding protein</fullName>
    </submittedName>
</protein>
<sequence length="115" mass="13164">MRDNTGVNKIFLLGRIETEPQLHTIENAVSEYVFTLVTREVHDKRGGQIAHLEYHNVRVPANLLPHNTQLCRDSTVHLEGKIHTKGWIDEQGVKRYSTEIIAIQFNVLDIGIVPR</sequence>
<dbReference type="PROSITE" id="PS50935">
    <property type="entry name" value="SSB"/>
    <property type="match status" value="1"/>
</dbReference>
<keyword evidence="1 2" id="KW-0238">DNA-binding</keyword>
<dbReference type="RefSeq" id="WP_117390208.1">
    <property type="nucleotide sequence ID" value="NZ_QWDC01000001.1"/>
</dbReference>
<dbReference type="AlphaFoldDB" id="A0A372NYQ3"/>
<dbReference type="InterPro" id="IPR000424">
    <property type="entry name" value="Primosome_PriB/ssb"/>
</dbReference>
<gene>
    <name evidence="3" type="ORF">D0C36_03640</name>
</gene>
<dbReference type="Gene3D" id="2.40.50.140">
    <property type="entry name" value="Nucleic acid-binding proteins"/>
    <property type="match status" value="1"/>
</dbReference>
<name>A0A372NYQ3_9SPHI</name>
<evidence type="ECO:0000313" key="3">
    <source>
        <dbReference type="EMBL" id="RFZ94647.1"/>
    </source>
</evidence>
<evidence type="ECO:0000256" key="2">
    <source>
        <dbReference type="PROSITE-ProRule" id="PRU00252"/>
    </source>
</evidence>
<comment type="caution">
    <text evidence="3">The sequence shown here is derived from an EMBL/GenBank/DDBJ whole genome shotgun (WGS) entry which is preliminary data.</text>
</comment>
<dbReference type="InterPro" id="IPR012340">
    <property type="entry name" value="NA-bd_OB-fold"/>
</dbReference>
<dbReference type="GO" id="GO:0003697">
    <property type="term" value="F:single-stranded DNA binding"/>
    <property type="evidence" value="ECO:0007669"/>
    <property type="project" value="InterPro"/>
</dbReference>
<evidence type="ECO:0000313" key="4">
    <source>
        <dbReference type="Proteomes" id="UP000264217"/>
    </source>
</evidence>
<organism evidence="3 4">
    <name type="scientific">Mucilaginibacter conchicola</name>
    <dbReference type="NCBI Taxonomy" id="2303333"/>
    <lineage>
        <taxon>Bacteria</taxon>
        <taxon>Pseudomonadati</taxon>
        <taxon>Bacteroidota</taxon>
        <taxon>Sphingobacteriia</taxon>
        <taxon>Sphingobacteriales</taxon>
        <taxon>Sphingobacteriaceae</taxon>
        <taxon>Mucilaginibacter</taxon>
    </lineage>
</organism>
<dbReference type="Proteomes" id="UP000264217">
    <property type="component" value="Unassembled WGS sequence"/>
</dbReference>
<dbReference type="SUPFAM" id="SSF50249">
    <property type="entry name" value="Nucleic acid-binding proteins"/>
    <property type="match status" value="1"/>
</dbReference>
<dbReference type="EMBL" id="QWDC01000001">
    <property type="protein sequence ID" value="RFZ94647.1"/>
    <property type="molecule type" value="Genomic_DNA"/>
</dbReference>
<dbReference type="OrthoDB" id="798399at2"/>
<evidence type="ECO:0000256" key="1">
    <source>
        <dbReference type="ARBA" id="ARBA00023125"/>
    </source>
</evidence>
<proteinExistence type="predicted"/>
<accession>A0A372NYQ3</accession>
<dbReference type="Pfam" id="PF00436">
    <property type="entry name" value="SSB"/>
    <property type="match status" value="1"/>
</dbReference>
<keyword evidence="4" id="KW-1185">Reference proteome</keyword>